<dbReference type="Proteomes" id="UP000886520">
    <property type="component" value="Chromosome 15"/>
</dbReference>
<name>A0A9D4ZDA0_ADICA</name>
<gene>
    <name evidence="1" type="ORF">GOP47_0015521</name>
</gene>
<organism evidence="1 2">
    <name type="scientific">Adiantum capillus-veneris</name>
    <name type="common">Maidenhair fern</name>
    <dbReference type="NCBI Taxonomy" id="13818"/>
    <lineage>
        <taxon>Eukaryota</taxon>
        <taxon>Viridiplantae</taxon>
        <taxon>Streptophyta</taxon>
        <taxon>Embryophyta</taxon>
        <taxon>Tracheophyta</taxon>
        <taxon>Polypodiopsida</taxon>
        <taxon>Polypodiidae</taxon>
        <taxon>Polypodiales</taxon>
        <taxon>Pteridineae</taxon>
        <taxon>Pteridaceae</taxon>
        <taxon>Vittarioideae</taxon>
        <taxon>Adiantum</taxon>
    </lineage>
</organism>
<dbReference type="PANTHER" id="PTHR35124">
    <property type="entry name" value="CYTOCHROME P450 FAMILY PROTEIN"/>
    <property type="match status" value="1"/>
</dbReference>
<keyword evidence="2" id="KW-1185">Reference proteome</keyword>
<evidence type="ECO:0000313" key="2">
    <source>
        <dbReference type="Proteomes" id="UP000886520"/>
    </source>
</evidence>
<dbReference type="EMBL" id="JABFUD020000015">
    <property type="protein sequence ID" value="KAI5069220.1"/>
    <property type="molecule type" value="Genomic_DNA"/>
</dbReference>
<proteinExistence type="predicted"/>
<reference evidence="1" key="1">
    <citation type="submission" date="2021-01" db="EMBL/GenBank/DDBJ databases">
        <title>Adiantum capillus-veneris genome.</title>
        <authorList>
            <person name="Fang Y."/>
            <person name="Liao Q."/>
        </authorList>
    </citation>
    <scope>NUCLEOTIDE SEQUENCE</scope>
    <source>
        <strain evidence="1">H3</strain>
        <tissue evidence="1">Leaf</tissue>
    </source>
</reference>
<protein>
    <submittedName>
        <fullName evidence="1">Uncharacterized protein</fullName>
    </submittedName>
</protein>
<evidence type="ECO:0000313" key="1">
    <source>
        <dbReference type="EMBL" id="KAI5069220.1"/>
    </source>
</evidence>
<dbReference type="PANTHER" id="PTHR35124:SF4">
    <property type="entry name" value="CALCINEURIN-LIKE PHOSPHOESTERASE DOMAIN-CONTAINING PROTEIN"/>
    <property type="match status" value="1"/>
</dbReference>
<dbReference type="AlphaFoldDB" id="A0A9D4ZDA0"/>
<sequence length="294" mass="33065">MKPGTGREHGTIAHAQLIKTVGTNGVSMKCMQGRWLLFWGDSNLQDSISNLLFFILGFPKRPHTNRISHKLCTNPHNSSQAVLISLLFNGHYDESKNGHGLASLYNSSYRLRLRHLYRSGWEDGFKPDAIIITSGLHDAEHFRTAHDFSTAAGFAADFWRNLLIHEGVDPKKTNSTKRSHAPIVVLRTAVAPAGGARAKDKQANPHKMEAFNAIMVERFSRELGREGVVVHVLDAYDATFPFHFDHNHSDGLHYGREPKSGLSPWFGRPHHYFVDNMLNHMLLNCLCSHFPPSN</sequence>
<comment type="caution">
    <text evidence="1">The sequence shown here is derived from an EMBL/GenBank/DDBJ whole genome shotgun (WGS) entry which is preliminary data.</text>
</comment>
<accession>A0A9D4ZDA0</accession>
<dbReference type="OrthoDB" id="1976121at2759"/>